<sequence length="222" mass="24323">MDLQAPSQAPSAEDLRPRLRRRGPARPAAVALVLHGGREFGREPATARQPTALRMVPFALHLLSAGRRHGLAVWSLGYRYRGWNGEEASPVPDARWALEVVRRSGPDVPVVLVGHSMGARTSLRVADDPQVAGVAALAPWVPRDEPVDQLAGRRVLIMHGTEDGTTPYRASVRYAERARPVAASLDFVPVPDEGHAMLRRPGLWHRRTTAFVLDVLADAKRT</sequence>
<dbReference type="Proteomes" id="UP000261811">
    <property type="component" value="Unassembled WGS sequence"/>
</dbReference>
<evidence type="ECO:0000313" key="3">
    <source>
        <dbReference type="EMBL" id="RFU42467.1"/>
    </source>
</evidence>
<keyword evidence="3" id="KW-0378">Hydrolase</keyword>
<dbReference type="RefSeq" id="WP_117356566.1">
    <property type="nucleotide sequence ID" value="NZ_QURH01000116.1"/>
</dbReference>
<organism evidence="3 4">
    <name type="scientific">Actinomadura logoneensis</name>
    <dbReference type="NCBI Taxonomy" id="2293572"/>
    <lineage>
        <taxon>Bacteria</taxon>
        <taxon>Bacillati</taxon>
        <taxon>Actinomycetota</taxon>
        <taxon>Actinomycetes</taxon>
        <taxon>Streptosporangiales</taxon>
        <taxon>Thermomonosporaceae</taxon>
        <taxon>Actinomadura</taxon>
    </lineage>
</organism>
<comment type="caution">
    <text evidence="3">The sequence shown here is derived from an EMBL/GenBank/DDBJ whole genome shotgun (WGS) entry which is preliminary data.</text>
</comment>
<evidence type="ECO:0000259" key="2">
    <source>
        <dbReference type="Pfam" id="PF00326"/>
    </source>
</evidence>
<dbReference type="InterPro" id="IPR001375">
    <property type="entry name" value="Peptidase_S9_cat"/>
</dbReference>
<reference evidence="3 4" key="1">
    <citation type="submission" date="2018-08" db="EMBL/GenBank/DDBJ databases">
        <title>Actinomadura jelena sp. nov., a novel Actinomycete isolated from soil in Chad.</title>
        <authorList>
            <person name="Shi L."/>
        </authorList>
    </citation>
    <scope>NUCLEOTIDE SEQUENCE [LARGE SCALE GENOMIC DNA]</scope>
    <source>
        <strain evidence="3 4">NEAU-G17</strain>
    </source>
</reference>
<dbReference type="EMBL" id="QURH01000116">
    <property type="protein sequence ID" value="RFU42467.1"/>
    <property type="molecule type" value="Genomic_DNA"/>
</dbReference>
<keyword evidence="4" id="KW-1185">Reference proteome</keyword>
<feature type="compositionally biased region" description="Polar residues" evidence="1">
    <location>
        <begin position="1"/>
        <end position="10"/>
    </location>
</feature>
<dbReference type="Gene3D" id="3.40.50.1820">
    <property type="entry name" value="alpha/beta hydrolase"/>
    <property type="match status" value="1"/>
</dbReference>
<dbReference type="GO" id="GO:0006508">
    <property type="term" value="P:proteolysis"/>
    <property type="evidence" value="ECO:0007669"/>
    <property type="project" value="InterPro"/>
</dbReference>
<feature type="region of interest" description="Disordered" evidence="1">
    <location>
        <begin position="1"/>
        <end position="21"/>
    </location>
</feature>
<proteinExistence type="predicted"/>
<dbReference type="SUPFAM" id="SSF53474">
    <property type="entry name" value="alpha/beta-Hydrolases"/>
    <property type="match status" value="1"/>
</dbReference>
<dbReference type="OrthoDB" id="3366509at2"/>
<dbReference type="GO" id="GO:0008236">
    <property type="term" value="F:serine-type peptidase activity"/>
    <property type="evidence" value="ECO:0007669"/>
    <property type="project" value="InterPro"/>
</dbReference>
<dbReference type="Pfam" id="PF00326">
    <property type="entry name" value="Peptidase_S9"/>
    <property type="match status" value="1"/>
</dbReference>
<gene>
    <name evidence="3" type="ORF">DZF91_06385</name>
</gene>
<evidence type="ECO:0000256" key="1">
    <source>
        <dbReference type="SAM" id="MobiDB-lite"/>
    </source>
</evidence>
<feature type="domain" description="Peptidase S9 prolyl oligopeptidase catalytic" evidence="2">
    <location>
        <begin position="151"/>
        <end position="217"/>
    </location>
</feature>
<evidence type="ECO:0000313" key="4">
    <source>
        <dbReference type="Proteomes" id="UP000261811"/>
    </source>
</evidence>
<protein>
    <submittedName>
        <fullName evidence="3">Alpha/beta hydrolase</fullName>
    </submittedName>
</protein>
<dbReference type="AlphaFoldDB" id="A0A372JR41"/>
<accession>A0A372JR41</accession>
<dbReference type="InterPro" id="IPR029058">
    <property type="entry name" value="AB_hydrolase_fold"/>
</dbReference>
<name>A0A372JR41_9ACTN</name>